<dbReference type="RefSeq" id="WP_108854285.1">
    <property type="nucleotide sequence ID" value="NZ_OMOQ01000003.1"/>
</dbReference>
<proteinExistence type="inferred from homology"/>
<keyword evidence="2" id="KW-1134">Transmembrane beta strand</keyword>
<accession>A0A2R8BLI0</accession>
<gene>
    <name evidence="4" type="primary">mepC</name>
    <name evidence="4" type="ORF">DEA8626_03298</name>
</gene>
<dbReference type="GO" id="GO:0005886">
    <property type="term" value="C:plasma membrane"/>
    <property type="evidence" value="ECO:0007669"/>
    <property type="project" value="UniProtKB-SubCell"/>
</dbReference>
<name>A0A2R8BLI0_9RHOB</name>
<dbReference type="AlphaFoldDB" id="A0A2R8BLI0"/>
<dbReference type="PANTHER" id="PTHR30203:SF25">
    <property type="entry name" value="OUTER MEMBRANE PROTEIN-RELATED"/>
    <property type="match status" value="1"/>
</dbReference>
<dbReference type="Pfam" id="PF02321">
    <property type="entry name" value="OEP"/>
    <property type="match status" value="2"/>
</dbReference>
<dbReference type="Proteomes" id="UP000244924">
    <property type="component" value="Unassembled WGS sequence"/>
</dbReference>
<dbReference type="NCBIfam" id="TIGR01845">
    <property type="entry name" value="outer_NodT"/>
    <property type="match status" value="1"/>
</dbReference>
<dbReference type="PROSITE" id="PS51257">
    <property type="entry name" value="PROKAR_LIPOPROTEIN"/>
    <property type="match status" value="1"/>
</dbReference>
<evidence type="ECO:0000313" key="4">
    <source>
        <dbReference type="EMBL" id="SPH24247.1"/>
    </source>
</evidence>
<comment type="subcellular location">
    <subcellularLocation>
        <location evidence="2">Cell membrane</location>
        <topology evidence="2">Lipid-anchor</topology>
    </subcellularLocation>
</comment>
<feature type="compositionally biased region" description="Polar residues" evidence="3">
    <location>
        <begin position="252"/>
        <end position="268"/>
    </location>
</feature>
<keyword evidence="2" id="KW-0449">Lipoprotein</keyword>
<protein>
    <submittedName>
        <fullName evidence="4">Multidrug/solvent efflux pump outer membrane protein MepC</fullName>
    </submittedName>
</protein>
<evidence type="ECO:0000313" key="5">
    <source>
        <dbReference type="Proteomes" id="UP000244924"/>
    </source>
</evidence>
<organism evidence="4 5">
    <name type="scientific">Albidovulum aquaemixtae</name>
    <dbReference type="NCBI Taxonomy" id="1542388"/>
    <lineage>
        <taxon>Bacteria</taxon>
        <taxon>Pseudomonadati</taxon>
        <taxon>Pseudomonadota</taxon>
        <taxon>Alphaproteobacteria</taxon>
        <taxon>Rhodobacterales</taxon>
        <taxon>Paracoccaceae</taxon>
        <taxon>Albidovulum</taxon>
    </lineage>
</organism>
<dbReference type="PANTHER" id="PTHR30203">
    <property type="entry name" value="OUTER MEMBRANE CATION EFFLUX PROTEIN"/>
    <property type="match status" value="1"/>
</dbReference>
<evidence type="ECO:0000256" key="3">
    <source>
        <dbReference type="SAM" id="MobiDB-lite"/>
    </source>
</evidence>
<keyword evidence="2" id="KW-0472">Membrane</keyword>
<dbReference type="GO" id="GO:0015562">
    <property type="term" value="F:efflux transmembrane transporter activity"/>
    <property type="evidence" value="ECO:0007669"/>
    <property type="project" value="InterPro"/>
</dbReference>
<keyword evidence="2" id="KW-0564">Palmitate</keyword>
<comment type="similarity">
    <text evidence="1 2">Belongs to the outer membrane factor (OMF) (TC 1.B.17) family.</text>
</comment>
<dbReference type="OrthoDB" id="7181739at2"/>
<keyword evidence="2" id="KW-0812">Transmembrane</keyword>
<dbReference type="Gene3D" id="1.20.1600.10">
    <property type="entry name" value="Outer membrane efflux proteins (OEP)"/>
    <property type="match status" value="1"/>
</dbReference>
<keyword evidence="5" id="KW-1185">Reference proteome</keyword>
<sequence>MKRTMGLVVPVTLVASCAAVGPDYVRPQMSMSALFVNGGSSALRDAAVERWWTGLNDPLLNSLVDRGLSQNLDIRTAWTRIRQAEAALARTGIASQLSGDISGRAGRERDSAGNIDDANSISADAAYVFDLFGGVRRSTESARASLEAAHYDRGTVRLAYLADIADAYVNARYFQNAAWITRQAIQSRRAAFDLVSRQAAAGEATMLDEAQARALLRSAEAALPSLQANFEGNVFRIATLLAEPAGPIMQRMTQGSGQPVPQRLSKSGTPADLLRNRPDIRAAEREFAASTAAIGVAEAQLYPSLTLSGFISSGDDETWAFGPVLRVPVLNQGVLRANRDAAKARAAEADLNWRSTVLRAVEEVQEADSSTRYWRRQVGAQRSAAQANNEVRDLTKKSYEAAETVLTDVLDAERRSLDSQIALAGGLRDLATSWIRLQVATGRGWSDQPPPDDAMVAVAE</sequence>
<dbReference type="EMBL" id="OMOQ01000003">
    <property type="protein sequence ID" value="SPH24247.1"/>
    <property type="molecule type" value="Genomic_DNA"/>
</dbReference>
<dbReference type="Gene3D" id="2.20.200.10">
    <property type="entry name" value="Outer membrane efflux proteins (OEP)"/>
    <property type="match status" value="1"/>
</dbReference>
<dbReference type="InterPro" id="IPR003423">
    <property type="entry name" value="OMP_efflux"/>
</dbReference>
<feature type="region of interest" description="Disordered" evidence="3">
    <location>
        <begin position="252"/>
        <end position="273"/>
    </location>
</feature>
<evidence type="ECO:0000256" key="1">
    <source>
        <dbReference type="ARBA" id="ARBA00007613"/>
    </source>
</evidence>
<evidence type="ECO:0000256" key="2">
    <source>
        <dbReference type="RuleBase" id="RU362097"/>
    </source>
</evidence>
<dbReference type="InterPro" id="IPR010131">
    <property type="entry name" value="MdtP/NodT-like"/>
</dbReference>
<reference evidence="4 5" key="1">
    <citation type="submission" date="2018-03" db="EMBL/GenBank/DDBJ databases">
        <authorList>
            <person name="Keele B.F."/>
        </authorList>
    </citation>
    <scope>NUCLEOTIDE SEQUENCE [LARGE SCALE GENOMIC DNA]</scope>
    <source>
        <strain evidence="4 5">CECT 8626</strain>
    </source>
</reference>
<dbReference type="SUPFAM" id="SSF56954">
    <property type="entry name" value="Outer membrane efflux proteins (OEP)"/>
    <property type="match status" value="1"/>
</dbReference>